<sequence length="391" mass="43285">MTRIDLTGLDVRPAQVWGGVRIVPLVRAEPVAGLRLRRELYEGSGLATVDLGDRTTYTSYVPHGFVADWTGAGAGAGAEQGVESAAYGTVLGGEGAPPCVPVRRVHRLAKRRQGERRLRFLPLHLALDGYLALHFGGPSVVWDDWSRKALGQGLSPRAEAAYAGWAVPGLGEALRIFELHPGQCGLLLYVADALAAAFVVPHPDDYRVLHPTLVEDLYGELVHQYAYYGAQVPEFTARIRDGVGGIRTLADLRAAARQEERAWAEAHDGLMARDLLETSYAFERVYRMGDFDLFRFLPPFLRDGREQHIGELITDHKGRAAYLKTFRLSEKQIRKGHLLRRLADRDWHLEATAEDLGTTYAEVVRRIEAAGLGGLLDAHVVARRTREKEEG</sequence>
<dbReference type="EMBL" id="BJMN01000013">
    <property type="protein sequence ID" value="GEB56615.1"/>
    <property type="molecule type" value="Genomic_DNA"/>
</dbReference>
<evidence type="ECO:0000313" key="3">
    <source>
        <dbReference type="Proteomes" id="UP000315226"/>
    </source>
</evidence>
<dbReference type="RefSeq" id="WP_141295957.1">
    <property type="nucleotide sequence ID" value="NZ_BJMN01000013.1"/>
</dbReference>
<name>A0A4Y3RG38_9ACTN</name>
<dbReference type="InterPro" id="IPR054346">
    <property type="entry name" value="ARPP-2"/>
</dbReference>
<protein>
    <recommendedName>
        <fullName evidence="1">ARG and Rhodanese-Phosphatase-superfamily-associated domain-containing protein</fullName>
    </recommendedName>
</protein>
<accession>A0A4Y3RG38</accession>
<dbReference type="AlphaFoldDB" id="A0A4Y3RG38"/>
<evidence type="ECO:0000313" key="2">
    <source>
        <dbReference type="EMBL" id="GEB56615.1"/>
    </source>
</evidence>
<reference evidence="2 3" key="1">
    <citation type="submission" date="2019-06" db="EMBL/GenBank/DDBJ databases">
        <title>Whole genome shotgun sequence of Streptomyces gardneri NBRC 12865.</title>
        <authorList>
            <person name="Hosoyama A."/>
            <person name="Uohara A."/>
            <person name="Ohji S."/>
            <person name="Ichikawa N."/>
        </authorList>
    </citation>
    <scope>NUCLEOTIDE SEQUENCE [LARGE SCALE GENOMIC DNA]</scope>
    <source>
        <strain evidence="2 3">NBRC 12865</strain>
    </source>
</reference>
<proteinExistence type="predicted"/>
<feature type="domain" description="ARG and Rhodanese-Phosphatase-superfamily-associated" evidence="1">
    <location>
        <begin position="4"/>
        <end position="289"/>
    </location>
</feature>
<dbReference type="OrthoDB" id="5487146at2"/>
<dbReference type="Pfam" id="PF22549">
    <property type="entry name" value="ARPP-2"/>
    <property type="match status" value="1"/>
</dbReference>
<keyword evidence="3" id="KW-1185">Reference proteome</keyword>
<dbReference type="Proteomes" id="UP000315226">
    <property type="component" value="Unassembled WGS sequence"/>
</dbReference>
<evidence type="ECO:0000259" key="1">
    <source>
        <dbReference type="Pfam" id="PF22549"/>
    </source>
</evidence>
<gene>
    <name evidence="2" type="ORF">SGA01_22200</name>
</gene>
<comment type="caution">
    <text evidence="2">The sequence shown here is derived from an EMBL/GenBank/DDBJ whole genome shotgun (WGS) entry which is preliminary data.</text>
</comment>
<organism evidence="2 3">
    <name type="scientific">Streptomyces gardneri</name>
    <dbReference type="NCBI Taxonomy" id="66892"/>
    <lineage>
        <taxon>Bacteria</taxon>
        <taxon>Bacillati</taxon>
        <taxon>Actinomycetota</taxon>
        <taxon>Actinomycetes</taxon>
        <taxon>Kitasatosporales</taxon>
        <taxon>Streptomycetaceae</taxon>
        <taxon>Streptomyces</taxon>
    </lineage>
</organism>